<dbReference type="InterPro" id="IPR036086">
    <property type="entry name" value="ParB/Sulfiredoxin_sf"/>
</dbReference>
<proteinExistence type="predicted"/>
<feature type="compositionally biased region" description="Basic and acidic residues" evidence="1">
    <location>
        <begin position="195"/>
        <end position="211"/>
    </location>
</feature>
<dbReference type="SUPFAM" id="SSF110849">
    <property type="entry name" value="ParB/Sulfiredoxin"/>
    <property type="match status" value="1"/>
</dbReference>
<gene>
    <name evidence="3" type="ORF">MM415B01480_0013</name>
</gene>
<dbReference type="InterPro" id="IPR003115">
    <property type="entry name" value="ParB_N"/>
</dbReference>
<evidence type="ECO:0000313" key="3">
    <source>
        <dbReference type="EMBL" id="QJA58214.1"/>
    </source>
</evidence>
<organism evidence="3">
    <name type="scientific">viral metagenome</name>
    <dbReference type="NCBI Taxonomy" id="1070528"/>
    <lineage>
        <taxon>unclassified sequences</taxon>
        <taxon>metagenomes</taxon>
        <taxon>organismal metagenomes</taxon>
    </lineage>
</organism>
<dbReference type="Pfam" id="PF07505">
    <property type="entry name" value="DUF5131"/>
    <property type="match status" value="1"/>
</dbReference>
<dbReference type="Gene3D" id="3.90.1530.10">
    <property type="entry name" value="Conserved hypothetical protein from pyrococcus furiosus pfu- 392566-001, ParB domain"/>
    <property type="match status" value="1"/>
</dbReference>
<evidence type="ECO:0000256" key="1">
    <source>
        <dbReference type="SAM" id="MobiDB-lite"/>
    </source>
</evidence>
<feature type="region of interest" description="Disordered" evidence="1">
    <location>
        <begin position="195"/>
        <end position="217"/>
    </location>
</feature>
<dbReference type="InterPro" id="IPR011101">
    <property type="entry name" value="DUF5131"/>
</dbReference>
<protein>
    <recommendedName>
        <fullName evidence="2">ParB-like N-terminal domain-containing protein</fullName>
    </recommendedName>
</protein>
<name>A0A6M3ILD5_9ZZZZ</name>
<dbReference type="EMBL" id="MT141313">
    <property type="protein sequence ID" value="QJA58214.1"/>
    <property type="molecule type" value="Genomic_DNA"/>
</dbReference>
<reference evidence="3" key="1">
    <citation type="submission" date="2020-03" db="EMBL/GenBank/DDBJ databases">
        <title>The deep terrestrial virosphere.</title>
        <authorList>
            <person name="Holmfeldt K."/>
            <person name="Nilsson E."/>
            <person name="Simone D."/>
            <person name="Lopez-Fernandez M."/>
            <person name="Wu X."/>
            <person name="de Brujin I."/>
            <person name="Lundin D."/>
            <person name="Andersson A."/>
            <person name="Bertilsson S."/>
            <person name="Dopson M."/>
        </authorList>
    </citation>
    <scope>NUCLEOTIDE SEQUENCE</scope>
    <source>
        <strain evidence="3">MM415B01480</strain>
    </source>
</reference>
<dbReference type="AlphaFoldDB" id="A0A6M3ILD5"/>
<feature type="domain" description="ParB-like N-terminal" evidence="2">
    <location>
        <begin position="2"/>
        <end position="92"/>
    </location>
</feature>
<sequence length="442" mass="51515">MKKIAIDKIYTADPFQGLFPVKQDVFDAIRDDMRDFGYDDSQPIIVWKSKGLVIDGHTRLKAAKELGLTEVYISEKEFQDEDEALAYAIHNQRDRRNLTDADLLRCVRIVDERKKKGEHLIGSERDEAGHYIPNNIRNNIIGSSQPPTHVTTAQIVGISPSKVQQVRKVEELATPEEKRDIDVGRKSIHRVYQDIKQQEKQPEVRQERKPSETPTFNATNDKIKWAKWTWNPVTGCKHGCKYCYARDIANRFYPEKFEPTFRPERLGAPFNTKIPRDRINEEGINKVFLVSMGDLFGEWVPQEWIDKIFDSVKRSPQWIYIALTKNPQRYLTIKEYPENLWIGASADVQRRADNALLVFRGLRERGIRNVLFLSCEPLMEAIDLKYDVYDWVIIGGRSRSSEMVEGQPDTNWLLRLSYQVKCTHGKKIFWKENVDRPQEYPA</sequence>
<dbReference type="SMART" id="SM00470">
    <property type="entry name" value="ParB"/>
    <property type="match status" value="1"/>
</dbReference>
<evidence type="ECO:0000259" key="2">
    <source>
        <dbReference type="SMART" id="SM00470"/>
    </source>
</evidence>
<accession>A0A6M3ILD5</accession>